<sequence length="515" mass="54586">MSMETVWMLARMSRILTGSASSTSFSSPDRAWSSKSSLPQVFPLRRPRCGSAGFPVRVTQAAGSRQPEMKSRPRSRRACRLSGIDSAKAGRMLSRANAREGNIVMARRITAADAKSVIEGPGESAFLDVREAGEFGEGHPLLAIPCPYSTLELRIAELVPRRDAPILLIDGGDGVAERAARRLEAAGYGDLALLEGGVPAWRRAGFSLFKGVNVPSKTLGELAEALWHPETIAAEALAKWRAEGRPFALFDCRPPAEYAKMRVPGAICLPNGELAYRFEAAVADPEMPVVVTCAGRTRGLVGAIGLRLAGIANPVYALENGTQGWALAGQPLERGKEAAPFPEPAPDARAAAAARARAIAARWHIPMIGRADLDRLADDASRTLYRLDVRSAEEYAAGHLPGAVHAPCGQAVQATDQWIGVRRSRVVLLDDSGLRGVLAAFWLRQLGYEVHVLPGCDALPDLEAGTPAHGPVGALPTVPALDARATRERTAAGAVLIDLRSSAAHCAGAPAGAAW</sequence>
<dbReference type="PANTHER" id="PTHR43031:SF16">
    <property type="entry name" value="OXIDOREDUCTASE"/>
    <property type="match status" value="1"/>
</dbReference>
<evidence type="ECO:0000313" key="3">
    <source>
        <dbReference type="Proteomes" id="UP000773614"/>
    </source>
</evidence>
<dbReference type="InterPro" id="IPR036873">
    <property type="entry name" value="Rhodanese-like_dom_sf"/>
</dbReference>
<gene>
    <name evidence="2" type="ORF">E4O86_20815</name>
</gene>
<dbReference type="EMBL" id="SPKJ01000128">
    <property type="protein sequence ID" value="MYZ50152.1"/>
    <property type="molecule type" value="Genomic_DNA"/>
</dbReference>
<name>A0A964WVE6_9HYPH</name>
<dbReference type="AlphaFoldDB" id="A0A964WVE6"/>
<feature type="domain" description="Rhodanese" evidence="1">
    <location>
        <begin position="243"/>
        <end position="334"/>
    </location>
</feature>
<organism evidence="2 3">
    <name type="scientific">Propylenella binzhouense</name>
    <dbReference type="NCBI Taxonomy" id="2555902"/>
    <lineage>
        <taxon>Bacteria</taxon>
        <taxon>Pseudomonadati</taxon>
        <taxon>Pseudomonadota</taxon>
        <taxon>Alphaproteobacteria</taxon>
        <taxon>Hyphomicrobiales</taxon>
        <taxon>Propylenellaceae</taxon>
        <taxon>Propylenella</taxon>
    </lineage>
</organism>
<dbReference type="PROSITE" id="PS50206">
    <property type="entry name" value="RHODANESE_3"/>
    <property type="match status" value="3"/>
</dbReference>
<dbReference type="InterPro" id="IPR050229">
    <property type="entry name" value="GlpE_sulfurtransferase"/>
</dbReference>
<proteinExistence type="predicted"/>
<dbReference type="PANTHER" id="PTHR43031">
    <property type="entry name" value="FAD-DEPENDENT OXIDOREDUCTASE"/>
    <property type="match status" value="1"/>
</dbReference>
<evidence type="ECO:0000259" key="1">
    <source>
        <dbReference type="PROSITE" id="PS50206"/>
    </source>
</evidence>
<evidence type="ECO:0000313" key="2">
    <source>
        <dbReference type="EMBL" id="MYZ50152.1"/>
    </source>
</evidence>
<dbReference type="Pfam" id="PF00581">
    <property type="entry name" value="Rhodanese"/>
    <property type="match status" value="3"/>
</dbReference>
<keyword evidence="3" id="KW-1185">Reference proteome</keyword>
<feature type="domain" description="Rhodanese" evidence="1">
    <location>
        <begin position="120"/>
        <end position="210"/>
    </location>
</feature>
<feature type="domain" description="Rhodanese" evidence="1">
    <location>
        <begin position="387"/>
        <end position="457"/>
    </location>
</feature>
<feature type="non-terminal residue" evidence="2">
    <location>
        <position position="515"/>
    </location>
</feature>
<reference evidence="2" key="1">
    <citation type="submission" date="2019-03" db="EMBL/GenBank/DDBJ databases">
        <title>Afifella sp. nov., isolated from activated sludge.</title>
        <authorList>
            <person name="Li Q."/>
            <person name="Liu Y."/>
        </authorList>
    </citation>
    <scope>NUCLEOTIDE SEQUENCE</scope>
    <source>
        <strain evidence="2">L72</strain>
    </source>
</reference>
<dbReference type="SUPFAM" id="SSF52821">
    <property type="entry name" value="Rhodanese/Cell cycle control phosphatase"/>
    <property type="match status" value="3"/>
</dbReference>
<comment type="caution">
    <text evidence="2">The sequence shown here is derived from an EMBL/GenBank/DDBJ whole genome shotgun (WGS) entry which is preliminary data.</text>
</comment>
<dbReference type="SMART" id="SM00450">
    <property type="entry name" value="RHOD"/>
    <property type="match status" value="3"/>
</dbReference>
<dbReference type="Proteomes" id="UP000773614">
    <property type="component" value="Unassembled WGS sequence"/>
</dbReference>
<protein>
    <recommendedName>
        <fullName evidence="1">Rhodanese domain-containing protein</fullName>
    </recommendedName>
</protein>
<dbReference type="InterPro" id="IPR001763">
    <property type="entry name" value="Rhodanese-like_dom"/>
</dbReference>
<dbReference type="Gene3D" id="3.40.250.10">
    <property type="entry name" value="Rhodanese-like domain"/>
    <property type="match status" value="3"/>
</dbReference>
<accession>A0A964WVE6</accession>